<evidence type="ECO:0000259" key="2">
    <source>
        <dbReference type="Pfam" id="PF00149"/>
    </source>
</evidence>
<dbReference type="EMBL" id="BLLH01000007">
    <property type="protein sequence ID" value="GFH40937.1"/>
    <property type="molecule type" value="Genomic_DNA"/>
</dbReference>
<dbReference type="RefSeq" id="WP_172356939.1">
    <property type="nucleotide sequence ID" value="NZ_BLLH01000007.1"/>
</dbReference>
<dbReference type="AlphaFoldDB" id="A0A6A0BAW6"/>
<dbReference type="Proteomes" id="UP000475928">
    <property type="component" value="Unassembled WGS sequence"/>
</dbReference>
<protein>
    <submittedName>
        <fullName evidence="3">Metallophosphoesterase</fullName>
    </submittedName>
</protein>
<dbReference type="PANTHER" id="PTHR30337:SF7">
    <property type="entry name" value="PHOSPHOESTERASE"/>
    <property type="match status" value="1"/>
</dbReference>
<evidence type="ECO:0000313" key="4">
    <source>
        <dbReference type="Proteomes" id="UP000475928"/>
    </source>
</evidence>
<keyword evidence="1" id="KW-0378">Hydrolase</keyword>
<keyword evidence="4" id="KW-1185">Reference proteome</keyword>
<dbReference type="PANTHER" id="PTHR30337">
    <property type="entry name" value="COMPONENT OF ATP-DEPENDENT DSDNA EXONUCLEASE"/>
    <property type="match status" value="1"/>
</dbReference>
<dbReference type="GO" id="GO:0016787">
    <property type="term" value="F:hydrolase activity"/>
    <property type="evidence" value="ECO:0007669"/>
    <property type="project" value="UniProtKB-KW"/>
</dbReference>
<evidence type="ECO:0000256" key="1">
    <source>
        <dbReference type="ARBA" id="ARBA00022801"/>
    </source>
</evidence>
<name>A0A6A0BAW6_9LACT</name>
<organism evidence="3 4">
    <name type="scientific">Pseudolactococcus insecticola</name>
    <dbReference type="NCBI Taxonomy" id="2709158"/>
    <lineage>
        <taxon>Bacteria</taxon>
        <taxon>Bacillati</taxon>
        <taxon>Bacillota</taxon>
        <taxon>Bacilli</taxon>
        <taxon>Lactobacillales</taxon>
        <taxon>Streptococcaceae</taxon>
        <taxon>Pseudolactococcus</taxon>
    </lineage>
</organism>
<dbReference type="Gene3D" id="3.60.21.10">
    <property type="match status" value="1"/>
</dbReference>
<dbReference type="InterPro" id="IPR050535">
    <property type="entry name" value="DNA_Repair-Maintenance_Comp"/>
</dbReference>
<proteinExistence type="predicted"/>
<dbReference type="Pfam" id="PF00149">
    <property type="entry name" value="Metallophos"/>
    <property type="match status" value="1"/>
</dbReference>
<dbReference type="CDD" id="cd00840">
    <property type="entry name" value="MPP_Mre11_N"/>
    <property type="match status" value="1"/>
</dbReference>
<evidence type="ECO:0000313" key="3">
    <source>
        <dbReference type="EMBL" id="GFH40937.1"/>
    </source>
</evidence>
<comment type="caution">
    <text evidence="3">The sequence shown here is derived from an EMBL/GenBank/DDBJ whole genome shotgun (WGS) entry which is preliminary data.</text>
</comment>
<gene>
    <name evidence="3" type="ORF">Hs20B_13350</name>
</gene>
<dbReference type="SUPFAM" id="SSF56300">
    <property type="entry name" value="Metallo-dependent phosphatases"/>
    <property type="match status" value="1"/>
</dbReference>
<dbReference type="InterPro" id="IPR029052">
    <property type="entry name" value="Metallo-depent_PP-like"/>
</dbReference>
<dbReference type="InterPro" id="IPR004843">
    <property type="entry name" value="Calcineurin-like_PHP"/>
</dbReference>
<reference evidence="3 4" key="1">
    <citation type="submission" date="2020-02" db="EMBL/GenBank/DDBJ databases">
        <title>Draft genome sequence of Lactococcus sp. Hs20B0-1.</title>
        <authorList>
            <person name="Noda S."/>
            <person name="Yuki M."/>
            <person name="Ohkuma M."/>
        </authorList>
    </citation>
    <scope>NUCLEOTIDE SEQUENCE [LARGE SCALE GENOMIC DNA]</scope>
    <source>
        <strain evidence="3 4">Hs20B0-1</strain>
    </source>
</reference>
<feature type="domain" description="Calcineurin-like phosphoesterase" evidence="2">
    <location>
        <begin position="1"/>
        <end position="188"/>
    </location>
</feature>
<dbReference type="InterPro" id="IPR041796">
    <property type="entry name" value="Mre11_N"/>
</dbReference>
<sequence length="386" mass="44428">MKFIHTADLHLDREFEGLVQEVTIQPYEILEKIIDFAISKQVELVIFAGDNFHQSKPSIKMQTYFIDQLARLLPYEIQVVVTFGNHDYYRKSIYWVDFPENVTVFTSETVESRKITLKNGESLMVTGFSYEQPHITEDKVSDYPARNFACDYHIGVFHGEMSGSQYAPASLTDMLSKDYDYWALGHIHLASQLSERVIYPGTPQGRTKKEITNFVVLGTLTKTTFETDFHDLADVHFETLMLDLSDCQNLSQALRFIRENLDATQQIFYSLIFENYDKIATALTEVVANDELIEELRQDHVIVKIKLARLNTDTDLPRLVVPDFQAPAVDFTAIFEMLPRQEVLQEILEDPDFHSDVLAQVALFESEQFVFDNSNDSKEEGNSDEN</sequence>
<accession>A0A6A0BAW6</accession>